<dbReference type="AlphaFoldDB" id="A0A930FQJ1"/>
<evidence type="ECO:0000256" key="2">
    <source>
        <dbReference type="SAM" id="Coils"/>
    </source>
</evidence>
<feature type="signal peptide" evidence="3">
    <location>
        <begin position="1"/>
        <end position="25"/>
    </location>
</feature>
<dbReference type="Gene3D" id="2.70.70.10">
    <property type="entry name" value="Glucose Permease (Domain IIA)"/>
    <property type="match status" value="1"/>
</dbReference>
<dbReference type="PANTHER" id="PTHR21666">
    <property type="entry name" value="PEPTIDASE-RELATED"/>
    <property type="match status" value="1"/>
</dbReference>
<dbReference type="GO" id="GO:0004222">
    <property type="term" value="F:metalloendopeptidase activity"/>
    <property type="evidence" value="ECO:0007669"/>
    <property type="project" value="TreeGrafter"/>
</dbReference>
<sequence>MKYNRCMSAALISAILFGAVTPVAADELNDKLQNLQDQIDESRAKQQSWQEVINEIAGKLRTIQIELDEANRKLKAIQAEQSAVNLQIKQTEEEIKKAEAYLKQRQEILNKRVRSIYMYGQLSYLEVITGAKSFSDFANRLELLKRIIHSDFNLIIEIQKQKAVIEAKKAELEEQKARLDALAAEAQKAQDEVVAKKAQQQKIMDEARSEKEAAAQMEADLIAESNNVREMIQNRIRQQQSGGIDTPVVHGTGVFIWPCNGPITSPFGYRTHPIFGTTIYHAGIDIGVDYGTPIHAADGGTVIAAEWYGGYGNAVIIDHGNGLQSLYGHNSSLTVSVGETVSQGQIIAYAGSTGYSTGPHCHFEVRQNGEAVDPMGYL</sequence>
<feature type="domain" description="M23ase beta-sheet core" evidence="4">
    <location>
        <begin position="280"/>
        <end position="374"/>
    </location>
</feature>
<dbReference type="InterPro" id="IPR057309">
    <property type="entry name" value="PcsB_CC"/>
</dbReference>
<dbReference type="Gene3D" id="6.10.250.3150">
    <property type="match status" value="1"/>
</dbReference>
<dbReference type="Proteomes" id="UP000757890">
    <property type="component" value="Unassembled WGS sequence"/>
</dbReference>
<proteinExistence type="predicted"/>
<feature type="chain" id="PRO_5037618786" evidence="3">
    <location>
        <begin position="26"/>
        <end position="378"/>
    </location>
</feature>
<dbReference type="PANTHER" id="PTHR21666:SF289">
    <property type="entry name" value="L-ALA--D-GLU ENDOPEPTIDASE"/>
    <property type="match status" value="1"/>
</dbReference>
<dbReference type="RefSeq" id="WP_040381066.1">
    <property type="nucleotide sequence ID" value="NZ_CAJPSS010000006.1"/>
</dbReference>
<keyword evidence="2" id="KW-0175">Coiled coil</keyword>
<evidence type="ECO:0000313" key="6">
    <source>
        <dbReference type="EMBL" id="MBF1128762.1"/>
    </source>
</evidence>
<feature type="domain" description="Peptidoglycan hydrolase PcsB coiled-coil" evidence="5">
    <location>
        <begin position="95"/>
        <end position="168"/>
    </location>
</feature>
<keyword evidence="1 3" id="KW-0732">Signal</keyword>
<evidence type="ECO:0000259" key="4">
    <source>
        <dbReference type="Pfam" id="PF01551"/>
    </source>
</evidence>
<dbReference type="InterPro" id="IPR050570">
    <property type="entry name" value="Cell_wall_metabolism_enzyme"/>
</dbReference>
<dbReference type="Pfam" id="PF24568">
    <property type="entry name" value="CC_PcsB"/>
    <property type="match status" value="1"/>
</dbReference>
<organism evidence="6 7">
    <name type="scientific">Dialister invisus</name>
    <dbReference type="NCBI Taxonomy" id="218538"/>
    <lineage>
        <taxon>Bacteria</taxon>
        <taxon>Bacillati</taxon>
        <taxon>Bacillota</taxon>
        <taxon>Negativicutes</taxon>
        <taxon>Veillonellales</taxon>
        <taxon>Veillonellaceae</taxon>
        <taxon>Dialister</taxon>
    </lineage>
</organism>
<evidence type="ECO:0000259" key="5">
    <source>
        <dbReference type="Pfam" id="PF24568"/>
    </source>
</evidence>
<evidence type="ECO:0000313" key="7">
    <source>
        <dbReference type="Proteomes" id="UP000757890"/>
    </source>
</evidence>
<evidence type="ECO:0000256" key="1">
    <source>
        <dbReference type="ARBA" id="ARBA00022729"/>
    </source>
</evidence>
<dbReference type="InterPro" id="IPR011055">
    <property type="entry name" value="Dup_hybrid_motif"/>
</dbReference>
<gene>
    <name evidence="6" type="ORF">HXL70_01745</name>
</gene>
<dbReference type="EMBL" id="JABZMK010000002">
    <property type="protein sequence ID" value="MBF1128762.1"/>
    <property type="molecule type" value="Genomic_DNA"/>
</dbReference>
<protein>
    <submittedName>
        <fullName evidence="6">Peptidoglycan DD-metalloendopeptidase family protein</fullName>
    </submittedName>
</protein>
<dbReference type="InterPro" id="IPR016047">
    <property type="entry name" value="M23ase_b-sheet_dom"/>
</dbReference>
<dbReference type="SUPFAM" id="SSF51261">
    <property type="entry name" value="Duplicated hybrid motif"/>
    <property type="match status" value="1"/>
</dbReference>
<dbReference type="Pfam" id="PF01551">
    <property type="entry name" value="Peptidase_M23"/>
    <property type="match status" value="1"/>
</dbReference>
<evidence type="ECO:0000256" key="3">
    <source>
        <dbReference type="SAM" id="SignalP"/>
    </source>
</evidence>
<comment type="caution">
    <text evidence="6">The sequence shown here is derived from an EMBL/GenBank/DDBJ whole genome shotgun (WGS) entry which is preliminary data.</text>
</comment>
<feature type="coiled-coil region" evidence="2">
    <location>
        <begin position="25"/>
        <end position="108"/>
    </location>
</feature>
<dbReference type="GeneID" id="78276936"/>
<reference evidence="6" key="1">
    <citation type="submission" date="2020-04" db="EMBL/GenBank/DDBJ databases">
        <title>Deep metagenomics examines the oral microbiome during advanced dental caries in children, revealing novel taxa and co-occurrences with host molecules.</title>
        <authorList>
            <person name="Baker J.L."/>
            <person name="Morton J.T."/>
            <person name="Dinis M."/>
            <person name="Alvarez R."/>
            <person name="Tran N.C."/>
            <person name="Knight R."/>
            <person name="Edlund A."/>
        </authorList>
    </citation>
    <scope>NUCLEOTIDE SEQUENCE</scope>
    <source>
        <strain evidence="6">JCVI_32_bin.14</strain>
    </source>
</reference>
<accession>A0A930FQJ1</accession>
<dbReference type="CDD" id="cd12797">
    <property type="entry name" value="M23_peptidase"/>
    <property type="match status" value="1"/>
</dbReference>
<name>A0A930FQJ1_9FIRM</name>
<feature type="coiled-coil region" evidence="2">
    <location>
        <begin position="155"/>
        <end position="224"/>
    </location>
</feature>